<evidence type="ECO:0008006" key="4">
    <source>
        <dbReference type="Google" id="ProtNLM"/>
    </source>
</evidence>
<dbReference type="SUPFAM" id="SSF53955">
    <property type="entry name" value="Lysozyme-like"/>
    <property type="match status" value="1"/>
</dbReference>
<evidence type="ECO:0000313" key="2">
    <source>
        <dbReference type="EMBL" id="KAK7471414.1"/>
    </source>
</evidence>
<name>A0ABD0JDC4_9CAEN</name>
<protein>
    <recommendedName>
        <fullName evidence="4">Lysozyme g</fullName>
    </recommendedName>
</protein>
<accession>A0ABD0JDC4</accession>
<dbReference type="Gene3D" id="1.10.530.10">
    <property type="match status" value="1"/>
</dbReference>
<dbReference type="Proteomes" id="UP001519460">
    <property type="component" value="Unassembled WGS sequence"/>
</dbReference>
<keyword evidence="1" id="KW-0732">Signal</keyword>
<evidence type="ECO:0000313" key="3">
    <source>
        <dbReference type="Proteomes" id="UP001519460"/>
    </source>
</evidence>
<feature type="chain" id="PRO_5044852930" description="Lysozyme g" evidence="1">
    <location>
        <begin position="16"/>
        <end position="172"/>
    </location>
</feature>
<proteinExistence type="predicted"/>
<dbReference type="EMBL" id="JACVVK020000494">
    <property type="protein sequence ID" value="KAK7471414.1"/>
    <property type="molecule type" value="Genomic_DNA"/>
</dbReference>
<gene>
    <name evidence="2" type="ORF">BaRGS_00035966</name>
</gene>
<dbReference type="PANTHER" id="PTHR31698">
    <property type="entry name" value="LYSOZYME G FAMILY MEMBER"/>
    <property type="match status" value="1"/>
</dbReference>
<comment type="caution">
    <text evidence="2">The sequence shown here is derived from an EMBL/GenBank/DDBJ whole genome shotgun (WGS) entry which is preliminary data.</text>
</comment>
<keyword evidence="3" id="KW-1185">Reference proteome</keyword>
<organism evidence="2 3">
    <name type="scientific">Batillaria attramentaria</name>
    <dbReference type="NCBI Taxonomy" id="370345"/>
    <lineage>
        <taxon>Eukaryota</taxon>
        <taxon>Metazoa</taxon>
        <taxon>Spiralia</taxon>
        <taxon>Lophotrochozoa</taxon>
        <taxon>Mollusca</taxon>
        <taxon>Gastropoda</taxon>
        <taxon>Caenogastropoda</taxon>
        <taxon>Sorbeoconcha</taxon>
        <taxon>Cerithioidea</taxon>
        <taxon>Batillariidae</taxon>
        <taxon>Batillaria</taxon>
    </lineage>
</organism>
<dbReference type="AlphaFoldDB" id="A0ABD0JDC4"/>
<dbReference type="InterPro" id="IPR023346">
    <property type="entry name" value="Lysozyme-like_dom_sf"/>
</dbReference>
<feature type="signal peptide" evidence="1">
    <location>
        <begin position="1"/>
        <end position="15"/>
    </location>
</feature>
<reference evidence="2 3" key="1">
    <citation type="journal article" date="2023" name="Sci. Data">
        <title>Genome assembly of the Korean intertidal mud-creeper Batillaria attramentaria.</title>
        <authorList>
            <person name="Patra A.K."/>
            <person name="Ho P.T."/>
            <person name="Jun S."/>
            <person name="Lee S.J."/>
            <person name="Kim Y."/>
            <person name="Won Y.J."/>
        </authorList>
    </citation>
    <scope>NUCLEOTIDE SEQUENCE [LARGE SCALE GENOMIC DNA]</scope>
    <source>
        <strain evidence="2">Wonlab-2016</strain>
    </source>
</reference>
<sequence length="172" mass="17946">MLAIILAAFVATAWGSGGSAGTNCYGTIDSLHPTGMHSGGIEPAVIAALASRESNGGDALASDGTGDRGHAWGILQCDFTHSGLACKSCPAKSCCHIKMMVTQLLIPYIKRVATNHRSWPKAHQLQGGVAAYNFGVGNVQSWGGLDVGSTGNDYSNDVMARAQYLKSHYGYV</sequence>
<dbReference type="PANTHER" id="PTHR31698:SF8">
    <property type="entry name" value="LYSOZYME G-RELATED"/>
    <property type="match status" value="1"/>
</dbReference>
<evidence type="ECO:0000256" key="1">
    <source>
        <dbReference type="SAM" id="SignalP"/>
    </source>
</evidence>